<evidence type="ECO:0000256" key="1">
    <source>
        <dbReference type="SAM" id="SignalP"/>
    </source>
</evidence>
<organism evidence="2 3">
    <name type="scientific">Hymenobacter monticola</name>
    <dbReference type="NCBI Taxonomy" id="1705399"/>
    <lineage>
        <taxon>Bacteria</taxon>
        <taxon>Pseudomonadati</taxon>
        <taxon>Bacteroidota</taxon>
        <taxon>Cytophagia</taxon>
        <taxon>Cytophagales</taxon>
        <taxon>Hymenobacteraceae</taxon>
        <taxon>Hymenobacter</taxon>
    </lineage>
</organism>
<proteinExistence type="predicted"/>
<sequence length="145" mass="14869">MRFITVLAPALLVGALATGCGKDAPTPAPTPEVSTIKVTVSEAGAPDYELREARVVDATYQTGAPRLTLSGKLSNGKTLLLRFTKGTATASAATNALSSSLDGETGTNTTGTTAYDTQTRVVSGQFRTTFTGVGEVVGSFPVIQL</sequence>
<evidence type="ECO:0008006" key="4">
    <source>
        <dbReference type="Google" id="ProtNLM"/>
    </source>
</evidence>
<feature type="signal peptide" evidence="1">
    <location>
        <begin position="1"/>
        <end position="19"/>
    </location>
</feature>
<keyword evidence="1" id="KW-0732">Signal</keyword>
<dbReference type="PROSITE" id="PS51257">
    <property type="entry name" value="PROKAR_LIPOPROTEIN"/>
    <property type="match status" value="1"/>
</dbReference>
<dbReference type="Proteomes" id="UP000831390">
    <property type="component" value="Chromosome"/>
</dbReference>
<reference evidence="2 3" key="1">
    <citation type="submission" date="2022-03" db="EMBL/GenBank/DDBJ databases">
        <title>Hymenobactersp. isolated from the air.</title>
        <authorList>
            <person name="Won M."/>
            <person name="Kwon S.-W."/>
        </authorList>
    </citation>
    <scope>NUCLEOTIDE SEQUENCE [LARGE SCALE GENOMIC DNA]</scope>
    <source>
        <strain evidence="2 3">KACC 22596</strain>
    </source>
</reference>
<gene>
    <name evidence="2" type="ORF">MTP16_05065</name>
</gene>
<dbReference type="RefSeq" id="WP_243516461.1">
    <property type="nucleotide sequence ID" value="NZ_CP094534.1"/>
</dbReference>
<protein>
    <recommendedName>
        <fullName evidence="4">Lipoprotein</fullName>
    </recommendedName>
</protein>
<keyword evidence="3" id="KW-1185">Reference proteome</keyword>
<dbReference type="EMBL" id="CP094534">
    <property type="protein sequence ID" value="UOE35020.1"/>
    <property type="molecule type" value="Genomic_DNA"/>
</dbReference>
<name>A0ABY4BEF4_9BACT</name>
<feature type="chain" id="PRO_5047154190" description="Lipoprotein" evidence="1">
    <location>
        <begin position="20"/>
        <end position="145"/>
    </location>
</feature>
<evidence type="ECO:0000313" key="3">
    <source>
        <dbReference type="Proteomes" id="UP000831390"/>
    </source>
</evidence>
<accession>A0ABY4BEF4</accession>
<evidence type="ECO:0000313" key="2">
    <source>
        <dbReference type="EMBL" id="UOE35020.1"/>
    </source>
</evidence>